<dbReference type="PANTHER" id="PTHR10584">
    <property type="entry name" value="SUGAR KINASE"/>
    <property type="match status" value="1"/>
</dbReference>
<protein>
    <submittedName>
        <fullName evidence="5">Ribokinase-like protein</fullName>
    </submittedName>
</protein>
<organism evidence="5 6">
    <name type="scientific">Lophiostoma macrostomum CBS 122681</name>
    <dbReference type="NCBI Taxonomy" id="1314788"/>
    <lineage>
        <taxon>Eukaryota</taxon>
        <taxon>Fungi</taxon>
        <taxon>Dikarya</taxon>
        <taxon>Ascomycota</taxon>
        <taxon>Pezizomycotina</taxon>
        <taxon>Dothideomycetes</taxon>
        <taxon>Pleosporomycetidae</taxon>
        <taxon>Pleosporales</taxon>
        <taxon>Lophiostomataceae</taxon>
        <taxon>Lophiostoma</taxon>
    </lineage>
</organism>
<dbReference type="GO" id="GO:0006796">
    <property type="term" value="P:phosphate-containing compound metabolic process"/>
    <property type="evidence" value="ECO:0007669"/>
    <property type="project" value="UniProtKB-ARBA"/>
</dbReference>
<dbReference type="PRINTS" id="PR00990">
    <property type="entry name" value="RIBOKINASE"/>
</dbReference>
<dbReference type="AlphaFoldDB" id="A0A6A6TFA0"/>
<dbReference type="InterPro" id="IPR002139">
    <property type="entry name" value="Ribo/fructo_kinase"/>
</dbReference>
<dbReference type="InterPro" id="IPR029056">
    <property type="entry name" value="Ribokinase-like"/>
</dbReference>
<feature type="domain" description="Carbohydrate kinase PfkB" evidence="4">
    <location>
        <begin position="92"/>
        <end position="315"/>
    </location>
</feature>
<evidence type="ECO:0000256" key="2">
    <source>
        <dbReference type="ARBA" id="ARBA00022777"/>
    </source>
</evidence>
<dbReference type="Gene3D" id="3.40.1190.20">
    <property type="match status" value="2"/>
</dbReference>
<keyword evidence="1" id="KW-0808">Transferase</keyword>
<evidence type="ECO:0000259" key="4">
    <source>
        <dbReference type="Pfam" id="PF00294"/>
    </source>
</evidence>
<evidence type="ECO:0000313" key="5">
    <source>
        <dbReference type="EMBL" id="KAF2657583.1"/>
    </source>
</evidence>
<proteinExistence type="predicted"/>
<evidence type="ECO:0000313" key="6">
    <source>
        <dbReference type="Proteomes" id="UP000799324"/>
    </source>
</evidence>
<feature type="region of interest" description="Disordered" evidence="3">
    <location>
        <begin position="69"/>
        <end position="88"/>
    </location>
</feature>
<dbReference type="SUPFAM" id="SSF53613">
    <property type="entry name" value="Ribokinase-like"/>
    <property type="match status" value="2"/>
</dbReference>
<dbReference type="InterPro" id="IPR011611">
    <property type="entry name" value="PfkB_dom"/>
</dbReference>
<feature type="compositionally biased region" description="Basic and acidic residues" evidence="3">
    <location>
        <begin position="69"/>
        <end position="86"/>
    </location>
</feature>
<evidence type="ECO:0000256" key="3">
    <source>
        <dbReference type="SAM" id="MobiDB-lite"/>
    </source>
</evidence>
<dbReference type="EMBL" id="MU004324">
    <property type="protein sequence ID" value="KAF2657583.1"/>
    <property type="molecule type" value="Genomic_DNA"/>
</dbReference>
<keyword evidence="6" id="KW-1185">Reference proteome</keyword>
<name>A0A6A6TFA0_9PLEO</name>
<evidence type="ECO:0000256" key="1">
    <source>
        <dbReference type="ARBA" id="ARBA00022679"/>
    </source>
</evidence>
<dbReference type="OrthoDB" id="415590at2759"/>
<sequence>MSPKIISVIGVLDYDLIMTANRIPTGGESLMANTYLETLGGKGANTAIAAYRTCHSRVDNAFQIPVTDERSQRRDEGDELQRKAHSADTTNQQLQIKVKMIGAVGDDEYGELLSAGLNKNGVDSSGVVTVPNTQSSVCFVMVKDHTRENRCLFTRGATATWKREHLIRIEALGNGTRPDLCIAQMEIHKEVVEQMIETAGRAGIDFVLNAAPANPLTKCTYQWITHLLMNESEAAIMSGRDKGEVNMYTWPIICDKFLEYGAKNVIITLGAKGAYYANARERGHCLGYEIEVVDTTGAGDTFTGAYSSPYLRQKEAGQ</sequence>
<accession>A0A6A6TFA0</accession>
<gene>
    <name evidence="5" type="ORF">K491DRAFT_777160</name>
</gene>
<dbReference type="PANTHER" id="PTHR10584:SF166">
    <property type="entry name" value="RIBOKINASE"/>
    <property type="match status" value="1"/>
</dbReference>
<dbReference type="Pfam" id="PF00294">
    <property type="entry name" value="PfkB"/>
    <property type="match status" value="1"/>
</dbReference>
<dbReference type="Proteomes" id="UP000799324">
    <property type="component" value="Unassembled WGS sequence"/>
</dbReference>
<reference evidence="5" key="1">
    <citation type="journal article" date="2020" name="Stud. Mycol.">
        <title>101 Dothideomycetes genomes: a test case for predicting lifestyles and emergence of pathogens.</title>
        <authorList>
            <person name="Haridas S."/>
            <person name="Albert R."/>
            <person name="Binder M."/>
            <person name="Bloem J."/>
            <person name="Labutti K."/>
            <person name="Salamov A."/>
            <person name="Andreopoulos B."/>
            <person name="Baker S."/>
            <person name="Barry K."/>
            <person name="Bills G."/>
            <person name="Bluhm B."/>
            <person name="Cannon C."/>
            <person name="Castanera R."/>
            <person name="Culley D."/>
            <person name="Daum C."/>
            <person name="Ezra D."/>
            <person name="Gonzalez J."/>
            <person name="Henrissat B."/>
            <person name="Kuo A."/>
            <person name="Liang C."/>
            <person name="Lipzen A."/>
            <person name="Lutzoni F."/>
            <person name="Magnuson J."/>
            <person name="Mondo S."/>
            <person name="Nolan M."/>
            <person name="Ohm R."/>
            <person name="Pangilinan J."/>
            <person name="Park H.-J."/>
            <person name="Ramirez L."/>
            <person name="Alfaro M."/>
            <person name="Sun H."/>
            <person name="Tritt A."/>
            <person name="Yoshinaga Y."/>
            <person name="Zwiers L.-H."/>
            <person name="Turgeon B."/>
            <person name="Goodwin S."/>
            <person name="Spatafora J."/>
            <person name="Crous P."/>
            <person name="Grigoriev I."/>
        </authorList>
    </citation>
    <scope>NUCLEOTIDE SEQUENCE</scope>
    <source>
        <strain evidence="5">CBS 122681</strain>
    </source>
</reference>
<dbReference type="GO" id="GO:0016301">
    <property type="term" value="F:kinase activity"/>
    <property type="evidence" value="ECO:0007669"/>
    <property type="project" value="UniProtKB-KW"/>
</dbReference>
<keyword evidence="2 5" id="KW-0418">Kinase</keyword>